<dbReference type="STRING" id="1304281.ACM44_04495"/>
<evidence type="ECO:0000313" key="1">
    <source>
        <dbReference type="EMBL" id="KMQ71901.1"/>
    </source>
</evidence>
<accession>A0A0J7J1G0</accession>
<evidence type="ECO:0000313" key="2">
    <source>
        <dbReference type="Proteomes" id="UP000035900"/>
    </source>
</evidence>
<gene>
    <name evidence="1" type="ORF">ACM44_04495</name>
</gene>
<organism evidence="1 2">
    <name type="scientific">Chryseobacterium koreense CCUG 49689</name>
    <dbReference type="NCBI Taxonomy" id="1304281"/>
    <lineage>
        <taxon>Bacteria</taxon>
        <taxon>Pseudomonadati</taxon>
        <taxon>Bacteroidota</taxon>
        <taxon>Flavobacteriia</taxon>
        <taxon>Flavobacteriales</taxon>
        <taxon>Weeksellaceae</taxon>
        <taxon>Chryseobacterium group</taxon>
        <taxon>Chryseobacterium</taxon>
    </lineage>
</organism>
<protein>
    <submittedName>
        <fullName evidence="1">Uncharacterized protein</fullName>
    </submittedName>
</protein>
<comment type="caution">
    <text evidence="1">The sequence shown here is derived from an EMBL/GenBank/DDBJ whole genome shotgun (WGS) entry which is preliminary data.</text>
</comment>
<dbReference type="AlphaFoldDB" id="A0A0J7J1G0"/>
<reference evidence="1 2" key="1">
    <citation type="journal article" date="2004" name="Int. J. Syst. Evol. Microbiol.">
        <title>Kaistella koreensis gen. nov., sp. nov., a novel member of the Chryseobacterium-Bergeyella-Riemerella branch.</title>
        <authorList>
            <person name="Kim M.K."/>
            <person name="Im W.T."/>
            <person name="Shin Y.K."/>
            <person name="Lim J.H."/>
            <person name="Kim S.H."/>
            <person name="Lee B.C."/>
            <person name="Park M.Y."/>
            <person name="Lee K.Y."/>
            <person name="Lee S.T."/>
        </authorList>
    </citation>
    <scope>NUCLEOTIDE SEQUENCE [LARGE SCALE GENOMIC DNA]</scope>
    <source>
        <strain evidence="1 2">CCUG 49689</strain>
    </source>
</reference>
<name>A0A0J7J1G0_9FLAO</name>
<dbReference type="PATRIC" id="fig|1304281.5.peg.970"/>
<proteinExistence type="predicted"/>
<dbReference type="EMBL" id="LFNG01000005">
    <property type="protein sequence ID" value="KMQ71901.1"/>
    <property type="molecule type" value="Genomic_DNA"/>
</dbReference>
<dbReference type="Proteomes" id="UP000035900">
    <property type="component" value="Unassembled WGS sequence"/>
</dbReference>
<dbReference type="RefSeq" id="WP_152669298.1">
    <property type="nucleotide sequence ID" value="NZ_LFNG01000005.1"/>
</dbReference>
<sequence length="151" mass="17597">MKFLVLIGYAMVFLSSFGMSDLQTFRHNYGKVVSDKMLCEKMLKDLEKAKNNSPIYLGYLGAYQTIWANHVFNPLEKLNTFRKGKKNIEQAINQQPKNVELRFIRFSVQKKAPSFLGYRSHLKEDEEFIRKNRDAISSEIVNKNIDALLKD</sequence>
<keyword evidence="2" id="KW-1185">Reference proteome</keyword>
<dbReference type="OrthoDB" id="663842at2"/>